<dbReference type="PANTHER" id="PTHR16128:SF5">
    <property type="entry name" value="FAD_NAD(P)-BINDING OXIDOREDUCTASE FAMILY PROTEIN"/>
    <property type="match status" value="1"/>
</dbReference>
<proteinExistence type="predicted"/>
<feature type="domain" description="Amine oxidase" evidence="1">
    <location>
        <begin position="87"/>
        <end position="315"/>
    </location>
</feature>
<keyword evidence="3" id="KW-1185">Reference proteome</keyword>
<dbReference type="Gene3D" id="3.90.660.10">
    <property type="match status" value="1"/>
</dbReference>
<dbReference type="STRING" id="745820.SAMN04488053_109133"/>
<dbReference type="AlphaFoldDB" id="A0A1H0I238"/>
<accession>A0A1H0I238</accession>
<reference evidence="3" key="1">
    <citation type="submission" date="2016-10" db="EMBL/GenBank/DDBJ databases">
        <authorList>
            <person name="Varghese N."/>
            <person name="Submissions S."/>
        </authorList>
    </citation>
    <scope>NUCLEOTIDE SEQUENCE [LARGE SCALE GENOMIC DNA]</scope>
    <source>
        <strain evidence="3">CGMCC 1.10369</strain>
    </source>
</reference>
<evidence type="ECO:0000313" key="2">
    <source>
        <dbReference type="EMBL" id="SDO25200.1"/>
    </source>
</evidence>
<organism evidence="2 3">
    <name type="scientific">Alkalicoccus daliensis</name>
    <dbReference type="NCBI Taxonomy" id="745820"/>
    <lineage>
        <taxon>Bacteria</taxon>
        <taxon>Bacillati</taxon>
        <taxon>Bacillota</taxon>
        <taxon>Bacilli</taxon>
        <taxon>Bacillales</taxon>
        <taxon>Bacillaceae</taxon>
        <taxon>Alkalicoccus</taxon>
    </lineage>
</organism>
<dbReference type="InterPro" id="IPR036188">
    <property type="entry name" value="FAD/NAD-bd_sf"/>
</dbReference>
<protein>
    <recommendedName>
        <fullName evidence="1">Amine oxidase domain-containing protein</fullName>
    </recommendedName>
</protein>
<gene>
    <name evidence="2" type="ORF">SAMN04488053_109133</name>
</gene>
<dbReference type="Gene3D" id="3.50.50.60">
    <property type="entry name" value="FAD/NAD(P)-binding domain"/>
    <property type="match status" value="1"/>
</dbReference>
<dbReference type="PANTHER" id="PTHR16128">
    <property type="entry name" value="FAD/NAD(P)-BINDING OXIDOREDUCTASE FAMILY PROTEIN"/>
    <property type="match status" value="1"/>
</dbReference>
<dbReference type="RefSeq" id="WP_244516854.1">
    <property type="nucleotide sequence ID" value="NZ_FNIL01000009.1"/>
</dbReference>
<dbReference type="InterPro" id="IPR002937">
    <property type="entry name" value="Amino_oxidase"/>
</dbReference>
<dbReference type="Pfam" id="PF13450">
    <property type="entry name" value="NAD_binding_8"/>
    <property type="match status" value="1"/>
</dbReference>
<dbReference type="PRINTS" id="PR00411">
    <property type="entry name" value="PNDRDTASEI"/>
</dbReference>
<dbReference type="EMBL" id="FNIL01000009">
    <property type="protein sequence ID" value="SDO25200.1"/>
    <property type="molecule type" value="Genomic_DNA"/>
</dbReference>
<dbReference type="GO" id="GO:0016491">
    <property type="term" value="F:oxidoreductase activity"/>
    <property type="evidence" value="ECO:0007669"/>
    <property type="project" value="InterPro"/>
</dbReference>
<evidence type="ECO:0000313" key="3">
    <source>
        <dbReference type="Proteomes" id="UP000198778"/>
    </source>
</evidence>
<name>A0A1H0I238_9BACI</name>
<dbReference type="Proteomes" id="UP000198778">
    <property type="component" value="Unassembled WGS sequence"/>
</dbReference>
<dbReference type="Pfam" id="PF01593">
    <property type="entry name" value="Amino_oxidase"/>
    <property type="match status" value="1"/>
</dbReference>
<dbReference type="SUPFAM" id="SSF51905">
    <property type="entry name" value="FAD/NAD(P)-binding domain"/>
    <property type="match status" value="1"/>
</dbReference>
<sequence>MDIAIIGGGIAGVFAAKRLKEAGHTPFIIEKSRSVGGRLATRRINEGKADHGAQFFTVRTKAFQKEVDEWLYEGWAKEWFRDKYPRYRGTNGMNSLLKNTAESLPVMLEEKIIRLESDGASVTLASENGELFIADAAIVTAPVPQILNLIEQSALGLSEKVRAQLAAGAYNPCLVGLFEMKDSITLSESGLLDKDLPEGMDKIISNSQKGISSSSILSVYMNSQWSTSHYQLEDPAVLNEITSLLSFLESKVISGQLKRWRYAEAAHVYEQPYLQLDNFPIYAAGDAFLSPADSSKRARIESAFLSGTAAADRLITG</sequence>
<evidence type="ECO:0000259" key="1">
    <source>
        <dbReference type="Pfam" id="PF01593"/>
    </source>
</evidence>